<keyword evidence="5" id="KW-0963">Cytoplasm</keyword>
<evidence type="ECO:0000256" key="3">
    <source>
        <dbReference type="ARBA" id="ARBA00011890"/>
    </source>
</evidence>
<comment type="subcellular location">
    <subcellularLocation>
        <location evidence="1">Cytoplasm</location>
    </subcellularLocation>
</comment>
<dbReference type="InterPro" id="IPR029063">
    <property type="entry name" value="SAM-dependent_MTases_sf"/>
</dbReference>
<evidence type="ECO:0000256" key="7">
    <source>
        <dbReference type="ARBA" id="ARBA00022679"/>
    </source>
</evidence>
<organism evidence="12 13">
    <name type="scientific">Nonomuraea solani</name>
    <dbReference type="NCBI Taxonomy" id="1144553"/>
    <lineage>
        <taxon>Bacteria</taxon>
        <taxon>Bacillati</taxon>
        <taxon>Actinomycetota</taxon>
        <taxon>Actinomycetes</taxon>
        <taxon>Streptosporangiales</taxon>
        <taxon>Streptosporangiaceae</taxon>
        <taxon>Nonomuraea</taxon>
    </lineage>
</organism>
<evidence type="ECO:0000256" key="10">
    <source>
        <dbReference type="ARBA" id="ARBA00031323"/>
    </source>
</evidence>
<dbReference type="PANTHER" id="PTHR11579">
    <property type="entry name" value="PROTEIN-L-ISOASPARTATE O-METHYLTRANSFERASE"/>
    <property type="match status" value="1"/>
</dbReference>
<evidence type="ECO:0000256" key="1">
    <source>
        <dbReference type="ARBA" id="ARBA00004496"/>
    </source>
</evidence>
<evidence type="ECO:0000313" key="13">
    <source>
        <dbReference type="Proteomes" id="UP000236732"/>
    </source>
</evidence>
<keyword evidence="6 12" id="KW-0489">Methyltransferase</keyword>
<dbReference type="InterPro" id="IPR027573">
    <property type="entry name" value="Methyltran_FxLD"/>
</dbReference>
<evidence type="ECO:0000256" key="2">
    <source>
        <dbReference type="ARBA" id="ARBA00005369"/>
    </source>
</evidence>
<dbReference type="InterPro" id="IPR000682">
    <property type="entry name" value="PCMT"/>
</dbReference>
<dbReference type="NCBIfam" id="TIGR04364">
    <property type="entry name" value="methyltran_FxLD"/>
    <property type="match status" value="1"/>
</dbReference>
<dbReference type="CDD" id="cd02440">
    <property type="entry name" value="AdoMet_MTases"/>
    <property type="match status" value="1"/>
</dbReference>
<name>A0A1H6BSN6_9ACTN</name>
<dbReference type="GO" id="GO:0032259">
    <property type="term" value="P:methylation"/>
    <property type="evidence" value="ECO:0007669"/>
    <property type="project" value="UniProtKB-KW"/>
</dbReference>
<evidence type="ECO:0000256" key="5">
    <source>
        <dbReference type="ARBA" id="ARBA00022490"/>
    </source>
</evidence>
<keyword evidence="7 12" id="KW-0808">Transferase</keyword>
<protein>
    <recommendedName>
        <fullName evidence="4">Protein-L-isoaspartate O-methyltransferase</fullName>
        <ecNumber evidence="3">2.1.1.77</ecNumber>
    </recommendedName>
    <alternativeName>
        <fullName evidence="11">L-isoaspartyl protein carboxyl methyltransferase</fullName>
    </alternativeName>
    <alternativeName>
        <fullName evidence="9">Protein L-isoaspartyl methyltransferase</fullName>
    </alternativeName>
    <alternativeName>
        <fullName evidence="10">Protein-beta-aspartate methyltransferase</fullName>
    </alternativeName>
</protein>
<keyword evidence="8" id="KW-0949">S-adenosyl-L-methionine</keyword>
<dbReference type="Proteomes" id="UP000236732">
    <property type="component" value="Unassembled WGS sequence"/>
</dbReference>
<dbReference type="GO" id="GO:0004719">
    <property type="term" value="F:protein-L-isoaspartate (D-aspartate) O-methyltransferase activity"/>
    <property type="evidence" value="ECO:0007669"/>
    <property type="project" value="UniProtKB-EC"/>
</dbReference>
<dbReference type="EC" id="2.1.1.77" evidence="3"/>
<evidence type="ECO:0000256" key="8">
    <source>
        <dbReference type="ARBA" id="ARBA00022691"/>
    </source>
</evidence>
<keyword evidence="13" id="KW-1185">Reference proteome</keyword>
<gene>
    <name evidence="12" type="ORF">SAMN05444920_103615</name>
</gene>
<dbReference type="AlphaFoldDB" id="A0A1H6BSN6"/>
<evidence type="ECO:0000256" key="9">
    <source>
        <dbReference type="ARBA" id="ARBA00030757"/>
    </source>
</evidence>
<dbReference type="EMBL" id="FNVT01000003">
    <property type="protein sequence ID" value="SEG63693.1"/>
    <property type="molecule type" value="Genomic_DNA"/>
</dbReference>
<dbReference type="GO" id="GO:0005737">
    <property type="term" value="C:cytoplasm"/>
    <property type="evidence" value="ECO:0007669"/>
    <property type="project" value="UniProtKB-SubCell"/>
</dbReference>
<comment type="similarity">
    <text evidence="2">Belongs to the methyltransferase superfamily. L-isoaspartyl/D-aspartyl protein methyltransferase family.</text>
</comment>
<proteinExistence type="inferred from homology"/>
<dbReference type="SUPFAM" id="SSF53335">
    <property type="entry name" value="S-adenosyl-L-methionine-dependent methyltransferases"/>
    <property type="match status" value="1"/>
</dbReference>
<evidence type="ECO:0000313" key="12">
    <source>
        <dbReference type="EMBL" id="SEG63693.1"/>
    </source>
</evidence>
<reference evidence="12 13" key="1">
    <citation type="submission" date="2016-10" db="EMBL/GenBank/DDBJ databases">
        <authorList>
            <person name="de Groot N.N."/>
        </authorList>
    </citation>
    <scope>NUCLEOTIDE SEQUENCE [LARGE SCALE GENOMIC DNA]</scope>
    <source>
        <strain evidence="12 13">CGMCC 4.7037</strain>
    </source>
</reference>
<dbReference type="Gene3D" id="3.40.50.150">
    <property type="entry name" value="Vaccinia Virus protein VP39"/>
    <property type="match status" value="1"/>
</dbReference>
<dbReference type="PANTHER" id="PTHR11579:SF0">
    <property type="entry name" value="PROTEIN-L-ISOASPARTATE(D-ASPARTATE) O-METHYLTRANSFERASE"/>
    <property type="match status" value="1"/>
</dbReference>
<sequence>MVDRLRETGSIRSPEVAEAFAKVPREKFVPEAELAAAYSYRDHIVTKRSPDGWAMSSVSAPWLQAQMLEAARIGPGARVWEIGSGGYNAALIAELVGPEGSVISMDIDPFVTERAARFLAETGYPHVKVVLGDAEHAAEEFAPFDAILVTVGVWDCPWGHLLAPEGRMVVPLRFAGITRAITFSADGDRLVGLDPTVCGFVPVQGAGAHRTRLASLAGGAVTLTIDGGPDLDTAALDRALASPRTVRWTSVEIGDDVPFDTMHLWLATVDDTFGIIWRDPDAGDDLAEPALRWFTPALITPGSFAYLTMRDIGLRCHEFGVRAHGPGGEKLAQRLLTHVQTWDRDWRDHPGPAFALYPKHAAVPVPVTGRVFQKRHTQLVLEW</sequence>
<evidence type="ECO:0000256" key="6">
    <source>
        <dbReference type="ARBA" id="ARBA00022603"/>
    </source>
</evidence>
<evidence type="ECO:0000256" key="4">
    <source>
        <dbReference type="ARBA" id="ARBA00013346"/>
    </source>
</evidence>
<evidence type="ECO:0000256" key="11">
    <source>
        <dbReference type="ARBA" id="ARBA00031350"/>
    </source>
</evidence>
<accession>A0A1H6BSN6</accession>
<dbReference type="Pfam" id="PF01135">
    <property type="entry name" value="PCMT"/>
    <property type="match status" value="1"/>
</dbReference>